<dbReference type="InterPro" id="IPR052057">
    <property type="entry name" value="IS150/IS1296_orfA-like"/>
</dbReference>
<dbReference type="eggNOG" id="COG2963">
    <property type="taxonomic scope" value="Bacteria"/>
</dbReference>
<accession>A0A0R1RUL6</accession>
<protein>
    <recommendedName>
        <fullName evidence="3">Transposase</fullName>
    </recommendedName>
</protein>
<gene>
    <name evidence="1" type="ORF">FC69_GL002018</name>
</gene>
<comment type="caution">
    <text evidence="1">The sequence shown here is derived from an EMBL/GenBank/DDBJ whole genome shotgun (WGS) entry which is preliminary data.</text>
</comment>
<dbReference type="PATRIC" id="fig|1423747.3.peg.2052"/>
<reference evidence="1 2" key="1">
    <citation type="journal article" date="2015" name="Genome Announc.">
        <title>Expanding the biotechnology potential of lactobacilli through comparative genomics of 213 strains and associated genera.</title>
        <authorList>
            <person name="Sun Z."/>
            <person name="Harris H.M."/>
            <person name="McCann A."/>
            <person name="Guo C."/>
            <person name="Argimon S."/>
            <person name="Zhang W."/>
            <person name="Yang X."/>
            <person name="Jeffery I.B."/>
            <person name="Cooney J.C."/>
            <person name="Kagawa T.F."/>
            <person name="Liu W."/>
            <person name="Song Y."/>
            <person name="Salvetti E."/>
            <person name="Wrobel A."/>
            <person name="Rasinkangas P."/>
            <person name="Parkhill J."/>
            <person name="Rea M.C."/>
            <person name="O'Sullivan O."/>
            <person name="Ritari J."/>
            <person name="Douillard F.P."/>
            <person name="Paul Ross R."/>
            <person name="Yang R."/>
            <person name="Briner A.E."/>
            <person name="Felis G.E."/>
            <person name="de Vos W.M."/>
            <person name="Barrangou R."/>
            <person name="Klaenhammer T.R."/>
            <person name="Caufield P.W."/>
            <person name="Cui Y."/>
            <person name="Zhang H."/>
            <person name="O'Toole P.W."/>
        </authorList>
    </citation>
    <scope>NUCLEOTIDE SEQUENCE [LARGE SCALE GENOMIC DNA]</scope>
    <source>
        <strain evidence="1 2">DSM 14340</strain>
    </source>
</reference>
<evidence type="ECO:0008006" key="3">
    <source>
        <dbReference type="Google" id="ProtNLM"/>
    </source>
</evidence>
<dbReference type="SUPFAM" id="SSF46689">
    <property type="entry name" value="Homeodomain-like"/>
    <property type="match status" value="1"/>
</dbReference>
<dbReference type="STRING" id="1423747.FC69_GL002018"/>
<dbReference type="InterPro" id="IPR009057">
    <property type="entry name" value="Homeodomain-like_sf"/>
</dbReference>
<dbReference type="AlphaFoldDB" id="A0A0R1RUL6"/>
<name>A0A0R1RUL6_9LACO</name>
<dbReference type="EMBL" id="AZEX01000058">
    <property type="protein sequence ID" value="KRL58964.1"/>
    <property type="molecule type" value="Genomic_DNA"/>
</dbReference>
<dbReference type="PANTHER" id="PTHR33795">
    <property type="entry name" value="INSERTION ELEMENT IS150 PROTEIN INSJ"/>
    <property type="match status" value="1"/>
</dbReference>
<organism evidence="1 2">
    <name type="scientific">Latilactobacillus fuchuensis DSM 14340 = JCM 11249</name>
    <dbReference type="NCBI Taxonomy" id="1423747"/>
    <lineage>
        <taxon>Bacteria</taxon>
        <taxon>Bacillati</taxon>
        <taxon>Bacillota</taxon>
        <taxon>Bacilli</taxon>
        <taxon>Lactobacillales</taxon>
        <taxon>Lactobacillaceae</taxon>
        <taxon>Latilactobacillus</taxon>
    </lineage>
</organism>
<sequence>MKEYGIKGSGTVSNWVRIFNESGIEGLNNLNTKTYPSTSDKMRVIKWLIKHHASYPEAAHHFHIRHPTIIWSWYQGYLISGEKSLMSRKEYSKMKTTPKTDAEKLKQVEKENELLRAENAYLKKLDALIQKESKTVKKRK</sequence>
<dbReference type="PANTHER" id="PTHR33795:SF1">
    <property type="entry name" value="INSERTION ELEMENT IS150 PROTEIN INSJ"/>
    <property type="match status" value="1"/>
</dbReference>
<evidence type="ECO:0000313" key="2">
    <source>
        <dbReference type="Proteomes" id="UP000051264"/>
    </source>
</evidence>
<proteinExistence type="predicted"/>
<dbReference type="Proteomes" id="UP000051264">
    <property type="component" value="Unassembled WGS sequence"/>
</dbReference>
<evidence type="ECO:0000313" key="1">
    <source>
        <dbReference type="EMBL" id="KRL58964.1"/>
    </source>
</evidence>